<evidence type="ECO:0000313" key="1">
    <source>
        <dbReference type="EMBL" id="VDK29868.1"/>
    </source>
</evidence>
<gene>
    <name evidence="1" type="ORF">ASIM_LOCUS7708</name>
</gene>
<name>A0A3P6QH14_ANISI</name>
<protein>
    <submittedName>
        <fullName evidence="1">Uncharacterized protein</fullName>
    </submittedName>
</protein>
<dbReference type="Proteomes" id="UP000267096">
    <property type="component" value="Unassembled WGS sequence"/>
</dbReference>
<accession>A0A3P6QH14</accession>
<reference evidence="1 2" key="1">
    <citation type="submission" date="2018-11" db="EMBL/GenBank/DDBJ databases">
        <authorList>
            <consortium name="Pathogen Informatics"/>
        </authorList>
    </citation>
    <scope>NUCLEOTIDE SEQUENCE [LARGE SCALE GENOMIC DNA]</scope>
</reference>
<evidence type="ECO:0000313" key="2">
    <source>
        <dbReference type="Proteomes" id="UP000267096"/>
    </source>
</evidence>
<dbReference type="AlphaFoldDB" id="A0A3P6QH14"/>
<proteinExistence type="predicted"/>
<dbReference type="EMBL" id="UYRR01019268">
    <property type="protein sequence ID" value="VDK29868.1"/>
    <property type="molecule type" value="Genomic_DNA"/>
</dbReference>
<sequence length="45" mass="5167">MEGRILPPPRIEYGRNATVPIDPEKVIKSTVENNQILSKYSTRRV</sequence>
<organism evidence="1 2">
    <name type="scientific">Anisakis simplex</name>
    <name type="common">Herring worm</name>
    <dbReference type="NCBI Taxonomy" id="6269"/>
    <lineage>
        <taxon>Eukaryota</taxon>
        <taxon>Metazoa</taxon>
        <taxon>Ecdysozoa</taxon>
        <taxon>Nematoda</taxon>
        <taxon>Chromadorea</taxon>
        <taxon>Rhabditida</taxon>
        <taxon>Spirurina</taxon>
        <taxon>Ascaridomorpha</taxon>
        <taxon>Ascaridoidea</taxon>
        <taxon>Anisakidae</taxon>
        <taxon>Anisakis</taxon>
        <taxon>Anisakis simplex complex</taxon>
    </lineage>
</organism>
<keyword evidence="2" id="KW-1185">Reference proteome</keyword>